<dbReference type="AlphaFoldDB" id="A0AAV0ILH1"/>
<feature type="region of interest" description="Disordered" evidence="1">
    <location>
        <begin position="1"/>
        <end position="39"/>
    </location>
</feature>
<sequence>MEEPQNGNANDNSAPPPPETEEPAVGPAPPPKARTKRPLQFEHAYLDALPSANMYAISCFPLRMLPQALRLLV</sequence>
<comment type="caution">
    <text evidence="2">The sequence shown here is derived from an EMBL/GenBank/DDBJ whole genome shotgun (WGS) entry which is preliminary data.</text>
</comment>
<organism evidence="2 3">
    <name type="scientific">Linum tenue</name>
    <dbReference type="NCBI Taxonomy" id="586396"/>
    <lineage>
        <taxon>Eukaryota</taxon>
        <taxon>Viridiplantae</taxon>
        <taxon>Streptophyta</taxon>
        <taxon>Embryophyta</taxon>
        <taxon>Tracheophyta</taxon>
        <taxon>Spermatophyta</taxon>
        <taxon>Magnoliopsida</taxon>
        <taxon>eudicotyledons</taxon>
        <taxon>Gunneridae</taxon>
        <taxon>Pentapetalae</taxon>
        <taxon>rosids</taxon>
        <taxon>fabids</taxon>
        <taxon>Malpighiales</taxon>
        <taxon>Linaceae</taxon>
        <taxon>Linum</taxon>
    </lineage>
</organism>
<dbReference type="EMBL" id="CAMGYJ010000004">
    <property type="protein sequence ID" value="CAI0398238.1"/>
    <property type="molecule type" value="Genomic_DNA"/>
</dbReference>
<dbReference type="Proteomes" id="UP001154282">
    <property type="component" value="Unassembled WGS sequence"/>
</dbReference>
<name>A0AAV0ILH1_9ROSI</name>
<evidence type="ECO:0000256" key="1">
    <source>
        <dbReference type="SAM" id="MobiDB-lite"/>
    </source>
</evidence>
<proteinExistence type="predicted"/>
<keyword evidence="3" id="KW-1185">Reference proteome</keyword>
<evidence type="ECO:0000313" key="2">
    <source>
        <dbReference type="EMBL" id="CAI0398238.1"/>
    </source>
</evidence>
<protein>
    <submittedName>
        <fullName evidence="2">Uncharacterized protein</fullName>
    </submittedName>
</protein>
<gene>
    <name evidence="2" type="ORF">LITE_LOCUS9821</name>
</gene>
<accession>A0AAV0ILH1</accession>
<reference evidence="2" key="1">
    <citation type="submission" date="2022-08" db="EMBL/GenBank/DDBJ databases">
        <authorList>
            <person name="Gutierrez-Valencia J."/>
        </authorList>
    </citation>
    <scope>NUCLEOTIDE SEQUENCE</scope>
</reference>
<evidence type="ECO:0000313" key="3">
    <source>
        <dbReference type="Proteomes" id="UP001154282"/>
    </source>
</evidence>
<feature type="compositionally biased region" description="Polar residues" evidence="1">
    <location>
        <begin position="1"/>
        <end position="13"/>
    </location>
</feature>